<dbReference type="EMBL" id="VUNG01000037">
    <property type="protein sequence ID" value="MST85420.1"/>
    <property type="molecule type" value="Genomic_DNA"/>
</dbReference>
<keyword evidence="5" id="KW-1185">Reference proteome</keyword>
<reference evidence="4 5" key="1">
    <citation type="submission" date="2019-08" db="EMBL/GenBank/DDBJ databases">
        <title>In-depth cultivation of the pig gut microbiome towards novel bacterial diversity and tailored functional studies.</title>
        <authorList>
            <person name="Wylensek D."/>
            <person name="Hitch T.C.A."/>
            <person name="Clavel T."/>
        </authorList>
    </citation>
    <scope>NUCLEOTIDE SEQUENCE [LARGE SCALE GENOMIC DNA]</scope>
    <source>
        <strain evidence="4 5">LKV-178-WT-2A</strain>
    </source>
</reference>
<organism evidence="4 5">
    <name type="scientific">Hallella mizrahii</name>
    <dbReference type="NCBI Taxonomy" id="2606637"/>
    <lineage>
        <taxon>Bacteria</taxon>
        <taxon>Pseudomonadati</taxon>
        <taxon>Bacteroidota</taxon>
        <taxon>Bacteroidia</taxon>
        <taxon>Bacteroidales</taxon>
        <taxon>Prevotellaceae</taxon>
        <taxon>Hallella</taxon>
    </lineage>
</organism>
<dbReference type="InterPro" id="IPR025874">
    <property type="entry name" value="DZR"/>
</dbReference>
<dbReference type="AlphaFoldDB" id="A0A7K0KIW6"/>
<comment type="caution">
    <text evidence="4">The sequence shown here is derived from an EMBL/GenBank/DDBJ whole genome shotgun (WGS) entry which is preliminary data.</text>
</comment>
<dbReference type="Proteomes" id="UP000438914">
    <property type="component" value="Unassembled WGS sequence"/>
</dbReference>
<protein>
    <submittedName>
        <fullName evidence="4">Zinc ribbon domain-containing protein</fullName>
    </submittedName>
</protein>
<feature type="region of interest" description="Disordered" evidence="1">
    <location>
        <begin position="64"/>
        <end position="137"/>
    </location>
</feature>
<feature type="transmembrane region" description="Helical" evidence="2">
    <location>
        <begin position="142"/>
        <end position="161"/>
    </location>
</feature>
<accession>A0A7K0KIW6</accession>
<sequence length="424" mass="46817">MAIIKCPECGRQISDKAPACPNCGVPIAGKIVRCPQCGEIYFKDQEMCPNCHHLTPRGETLVKGEVGNTSLNNSNAPQSPNIANTGEMESAHTKQRMPQPPTPPRTGSSYHKAEDRNSQRPVPPTPSGNHQKPEASKKSHSALIIGFILAVLACGICFYFYNSSKNSKEEEAYEFAMNSDDPTVLQTYLDTNPDAPEAHRDSIEARLENLKQTDIDWTNAVVSGSRTALEDYLTKHPNSEHKAEALHKIDSLDWIDATNGNSEQSYTAYLSEHANGEHVDQANNALKALKAKTVQPEEKTMVKAIFRHFFQAINAKNEDGLTATVAPLMSNFLGKTDATKADVAVFMDKIYKDDISNMNWHINNDYNITKKEVGDEEYQYNTTFSAVQKVDKVDGTSVSTRFNIKATIGPDGLISSMSMTKILE</sequence>
<name>A0A7K0KIW6_9BACT</name>
<evidence type="ECO:0000313" key="5">
    <source>
        <dbReference type="Proteomes" id="UP000438914"/>
    </source>
</evidence>
<dbReference type="RefSeq" id="WP_154535005.1">
    <property type="nucleotide sequence ID" value="NZ_VUNG01000037.1"/>
</dbReference>
<keyword evidence="2" id="KW-1133">Transmembrane helix</keyword>
<evidence type="ECO:0000256" key="1">
    <source>
        <dbReference type="SAM" id="MobiDB-lite"/>
    </source>
</evidence>
<evidence type="ECO:0000259" key="3">
    <source>
        <dbReference type="Pfam" id="PF12773"/>
    </source>
</evidence>
<keyword evidence="2" id="KW-0472">Membrane</keyword>
<evidence type="ECO:0000313" key="4">
    <source>
        <dbReference type="EMBL" id="MST85420.1"/>
    </source>
</evidence>
<feature type="domain" description="DZANK-type" evidence="3">
    <location>
        <begin position="6"/>
        <end position="51"/>
    </location>
</feature>
<evidence type="ECO:0000256" key="2">
    <source>
        <dbReference type="SAM" id="Phobius"/>
    </source>
</evidence>
<keyword evidence="2" id="KW-0812">Transmembrane</keyword>
<proteinExistence type="predicted"/>
<gene>
    <name evidence="4" type="ORF">FYJ73_12220</name>
</gene>
<feature type="compositionally biased region" description="Polar residues" evidence="1">
    <location>
        <begin position="67"/>
        <end position="84"/>
    </location>
</feature>
<dbReference type="Pfam" id="PF12773">
    <property type="entry name" value="DZR"/>
    <property type="match status" value="1"/>
</dbReference>